<dbReference type="KEGG" id="pfl:PFL_5012"/>
<sequence>MQTEFPTGIALEEFVRKYRRKFQAPDLLPAFFFNTPGGVGRRAARCPGHKSVANA</sequence>
<protein>
    <submittedName>
        <fullName evidence="1">Uncharacterized protein</fullName>
    </submittedName>
</protein>
<accession>Q4K6P2</accession>
<evidence type="ECO:0000313" key="1">
    <source>
        <dbReference type="EMBL" id="AAY94240.1"/>
    </source>
</evidence>
<organism evidence="1 2">
    <name type="scientific">Pseudomonas fluorescens (strain ATCC BAA-477 / NRRL B-23932 / Pf-5)</name>
    <dbReference type="NCBI Taxonomy" id="220664"/>
    <lineage>
        <taxon>Bacteria</taxon>
        <taxon>Pseudomonadati</taxon>
        <taxon>Pseudomonadota</taxon>
        <taxon>Gammaproteobacteria</taxon>
        <taxon>Pseudomonadales</taxon>
        <taxon>Pseudomonadaceae</taxon>
        <taxon>Pseudomonas</taxon>
    </lineage>
</organism>
<proteinExistence type="predicted"/>
<dbReference type="Proteomes" id="UP000008540">
    <property type="component" value="Chromosome"/>
</dbReference>
<dbReference type="EMBL" id="CP000076">
    <property type="protein sequence ID" value="AAY94240.1"/>
    <property type="molecule type" value="Genomic_DNA"/>
</dbReference>
<reference evidence="1 2" key="1">
    <citation type="journal article" date="2005" name="Nat. Biotechnol.">
        <title>Complete genome sequence of the plant commensal Pseudomonas fluorescens Pf-5.</title>
        <authorList>
            <person name="Paulsen I.T."/>
            <person name="Press C.M."/>
            <person name="Ravel J."/>
            <person name="Kobayashi D.Y."/>
            <person name="Myers G.S."/>
            <person name="Mavrodi D.V."/>
            <person name="DeBoy R.T."/>
            <person name="Seshadri R."/>
            <person name="Ren Q."/>
            <person name="Madupu R."/>
            <person name="Dodson R.J."/>
            <person name="Durkin A.S."/>
            <person name="Brinkac L.M."/>
            <person name="Daugherty S.C."/>
            <person name="Sullivan S.A."/>
            <person name="Rosovitz M.J."/>
            <person name="Gwinn M.L."/>
            <person name="Zhou L."/>
            <person name="Schneider D.J."/>
            <person name="Cartinhour S.W."/>
            <person name="Nelson W.C."/>
            <person name="Weidman J."/>
            <person name="Watkins K."/>
            <person name="Tran K."/>
            <person name="Khouri H."/>
            <person name="Pierson E.A."/>
            <person name="Pierson L.S.III."/>
            <person name="Thomashow L.S."/>
            <person name="Loper J.E."/>
        </authorList>
    </citation>
    <scope>NUCLEOTIDE SEQUENCE [LARGE SCALE GENOMIC DNA]</scope>
    <source>
        <strain evidence="2">ATCC BAA-477 / NRRL B-23932 / Pf-5</strain>
    </source>
</reference>
<dbReference type="AlphaFoldDB" id="Q4K6P2"/>
<dbReference type="STRING" id="220664.PFL_5012"/>
<name>Q4K6P2_PSEF5</name>
<dbReference type="HOGENOM" id="CLU_3028944_0_0_6"/>
<evidence type="ECO:0000313" key="2">
    <source>
        <dbReference type="Proteomes" id="UP000008540"/>
    </source>
</evidence>
<gene>
    <name evidence="1" type="ordered locus">PFL_5012</name>
</gene>